<accession>A0A6C0H5N6</accession>
<protein>
    <submittedName>
        <fullName evidence="2">Uncharacterized protein</fullName>
    </submittedName>
</protein>
<sequence length="151" mass="17638">MFDDKNWGFTFTLCGFIITIFCIFFENINGVISGYSISTFGSLVIASKIIFTDKFNPISLLPILFFVIIYGFSLAILIKFKDKIKYQIDNFKLFSIISFILLIVQFYVFYSYKNYLAIEFFITLLNIFVLITLGTILKYYTTDGFHVIRNM</sequence>
<evidence type="ECO:0000313" key="2">
    <source>
        <dbReference type="EMBL" id="QHT75727.1"/>
    </source>
</evidence>
<keyword evidence="1" id="KW-1133">Transmembrane helix</keyword>
<organism evidence="2">
    <name type="scientific">viral metagenome</name>
    <dbReference type="NCBI Taxonomy" id="1070528"/>
    <lineage>
        <taxon>unclassified sequences</taxon>
        <taxon>metagenomes</taxon>
        <taxon>organismal metagenomes</taxon>
    </lineage>
</organism>
<reference evidence="2" key="1">
    <citation type="journal article" date="2020" name="Nature">
        <title>Giant virus diversity and host interactions through global metagenomics.</title>
        <authorList>
            <person name="Schulz F."/>
            <person name="Roux S."/>
            <person name="Paez-Espino D."/>
            <person name="Jungbluth S."/>
            <person name="Walsh D.A."/>
            <person name="Denef V.J."/>
            <person name="McMahon K.D."/>
            <person name="Konstantinidis K.T."/>
            <person name="Eloe-Fadrosh E.A."/>
            <person name="Kyrpides N.C."/>
            <person name="Woyke T."/>
        </authorList>
    </citation>
    <scope>NUCLEOTIDE SEQUENCE</scope>
    <source>
        <strain evidence="2">GVMAG-M-3300023179-71</strain>
    </source>
</reference>
<dbReference type="AlphaFoldDB" id="A0A6C0H5N6"/>
<feature type="transmembrane region" description="Helical" evidence="1">
    <location>
        <begin position="57"/>
        <end position="78"/>
    </location>
</feature>
<feature type="transmembrane region" description="Helical" evidence="1">
    <location>
        <begin position="116"/>
        <end position="141"/>
    </location>
</feature>
<proteinExistence type="predicted"/>
<feature type="transmembrane region" description="Helical" evidence="1">
    <location>
        <begin position="90"/>
        <end position="110"/>
    </location>
</feature>
<feature type="transmembrane region" description="Helical" evidence="1">
    <location>
        <begin position="6"/>
        <end position="25"/>
    </location>
</feature>
<evidence type="ECO:0000256" key="1">
    <source>
        <dbReference type="SAM" id="Phobius"/>
    </source>
</evidence>
<dbReference type="EMBL" id="MN739881">
    <property type="protein sequence ID" value="QHT75727.1"/>
    <property type="molecule type" value="Genomic_DNA"/>
</dbReference>
<keyword evidence="1" id="KW-0472">Membrane</keyword>
<keyword evidence="1" id="KW-0812">Transmembrane</keyword>
<name>A0A6C0H5N6_9ZZZZ</name>